<reference evidence="2 3" key="1">
    <citation type="submission" date="2024-08" db="EMBL/GenBank/DDBJ databases">
        <authorList>
            <person name="Cucini C."/>
            <person name="Frati F."/>
        </authorList>
    </citation>
    <scope>NUCLEOTIDE SEQUENCE [LARGE SCALE GENOMIC DNA]</scope>
</reference>
<keyword evidence="1" id="KW-1133">Transmembrane helix</keyword>
<keyword evidence="3" id="KW-1185">Reference proteome</keyword>
<dbReference type="EMBL" id="CAXLJM020000164">
    <property type="protein sequence ID" value="CAL8146718.1"/>
    <property type="molecule type" value="Genomic_DNA"/>
</dbReference>
<feature type="transmembrane region" description="Helical" evidence="1">
    <location>
        <begin position="355"/>
        <end position="377"/>
    </location>
</feature>
<comment type="caution">
    <text evidence="2">The sequence shown here is derived from an EMBL/GenBank/DDBJ whole genome shotgun (WGS) entry which is preliminary data.</text>
</comment>
<name>A0ABP1S8K6_9HEXA</name>
<accession>A0ABP1S8K6</accession>
<evidence type="ECO:0000313" key="3">
    <source>
        <dbReference type="Proteomes" id="UP001642540"/>
    </source>
</evidence>
<keyword evidence="1" id="KW-0472">Membrane</keyword>
<organism evidence="2 3">
    <name type="scientific">Orchesella dallaii</name>
    <dbReference type="NCBI Taxonomy" id="48710"/>
    <lineage>
        <taxon>Eukaryota</taxon>
        <taxon>Metazoa</taxon>
        <taxon>Ecdysozoa</taxon>
        <taxon>Arthropoda</taxon>
        <taxon>Hexapoda</taxon>
        <taxon>Collembola</taxon>
        <taxon>Entomobryomorpha</taxon>
        <taxon>Entomobryoidea</taxon>
        <taxon>Orchesellidae</taxon>
        <taxon>Orchesellinae</taxon>
        <taxon>Orchesella</taxon>
    </lineage>
</organism>
<feature type="transmembrane region" description="Helical" evidence="1">
    <location>
        <begin position="661"/>
        <end position="679"/>
    </location>
</feature>
<evidence type="ECO:0000313" key="2">
    <source>
        <dbReference type="EMBL" id="CAL8146718.1"/>
    </source>
</evidence>
<evidence type="ECO:0000256" key="1">
    <source>
        <dbReference type="SAM" id="Phobius"/>
    </source>
</evidence>
<proteinExistence type="predicted"/>
<protein>
    <submittedName>
        <fullName evidence="2">Uncharacterized protein</fullName>
    </submittedName>
</protein>
<dbReference type="Gene3D" id="1.10.287.70">
    <property type="match status" value="1"/>
</dbReference>
<gene>
    <name evidence="2" type="ORF">ODALV1_LOCUS30908</name>
</gene>
<dbReference type="Proteomes" id="UP001642540">
    <property type="component" value="Unassembled WGS sequence"/>
</dbReference>
<keyword evidence="1" id="KW-0812">Transmembrane</keyword>
<sequence length="702" mass="81856">MEIIQGSQNYQLRDVGPIDIPLVNSIYSYKKQLTSRGPWGVYCGNDRWVLEPNQGFLFNASVPLKLNCEIELYIPPMQCKSWRVNSRKPSRWTFILPPSHFDFHLNPKLTKSPEELYRVGRFFIYVSSHASTITSESMLNSVFLLPDHECQGRHCNYNLGSLRHATVFRTKLLFELEVFNDRYGENFNVSATYLVIHPSSQKLYETFLSTCKQHSGDATKWRRCGRAVVLYVKYAFIQYKLSDKRSPHEVEDSVGKLSQFTSNAWVIDCKNCWTFNGVNVEHIILQMFSPNSTIRNDDIFSTIIYPTFQIIEGEFKSPQLIQIENRGYHFVTCANPKATTELFESISRTSAFDSYTWFLVALFSIVSGVLLLLFIHFKEKDDQFGKMDLFAVFTFPVHLLMGQCVKMVKKCRAIGLGWLLASIILCESYKGDNIKMLCAPVPDKKFETFEELLSQNFTFYSNNYYQHLVDQFENNPTKDYVVRAPDEYFVDRYMYTSSFETFIIKDVVENGIEDKIRNWETILRINESLKRPQSQNETLEMGRELYFQKIVGKCEKDAYIDNYEMVTLFYLHLNAVLSSENARYLSVSKESLAKVKRLWKFHNVPWSTNYFVMRVHSLLASGLIDKWSQWVLHMLSIKSTGKVNIIGKHTKPLSLSDSISSVFYLYLLMLPSGIVIFLFERMLSLRYFSFWKNQRCTKILNT</sequence>